<dbReference type="InterPro" id="IPR004360">
    <property type="entry name" value="Glyas_Fos-R_dOase_dom"/>
</dbReference>
<evidence type="ECO:0000259" key="1">
    <source>
        <dbReference type="PROSITE" id="PS51819"/>
    </source>
</evidence>
<dbReference type="InterPro" id="IPR052537">
    <property type="entry name" value="Extradiol_RC_dioxygenase"/>
</dbReference>
<protein>
    <submittedName>
        <fullName evidence="2">Glyoxalase/bleomycin resistance protein/dihydroxybiphenyl dioxygenase</fullName>
    </submittedName>
</protein>
<keyword evidence="2" id="KW-0560">Oxidoreductase</keyword>
<name>A0A143Y9A9_9LACT</name>
<dbReference type="InterPro" id="IPR029068">
    <property type="entry name" value="Glyas_Bleomycin-R_OHBP_Dase"/>
</dbReference>
<dbReference type="PANTHER" id="PTHR36110">
    <property type="entry name" value="RING-CLEAVING DIOXYGENASE MHQE-RELATED"/>
    <property type="match status" value="1"/>
</dbReference>
<keyword evidence="3" id="KW-1185">Reference proteome</keyword>
<dbReference type="SUPFAM" id="SSF54593">
    <property type="entry name" value="Glyoxalase/Bleomycin resistance protein/Dihydroxybiphenyl dioxygenase"/>
    <property type="match status" value="1"/>
</dbReference>
<dbReference type="AlphaFoldDB" id="A0A143Y9A9"/>
<dbReference type="PANTHER" id="PTHR36110:SF4">
    <property type="entry name" value="RING-CLEAVING DIOXYGENASE MHQA-RELATED"/>
    <property type="match status" value="1"/>
</dbReference>
<dbReference type="Pfam" id="PF00903">
    <property type="entry name" value="Glyoxalase"/>
    <property type="match status" value="2"/>
</dbReference>
<dbReference type="GO" id="GO:0051213">
    <property type="term" value="F:dioxygenase activity"/>
    <property type="evidence" value="ECO:0007669"/>
    <property type="project" value="UniProtKB-KW"/>
</dbReference>
<feature type="domain" description="VOC" evidence="1">
    <location>
        <begin position="148"/>
        <end position="261"/>
    </location>
</feature>
<dbReference type="OrthoDB" id="9785698at2"/>
<accession>A0A143Y9A9</accession>
<sequence>MITGFHHLSAITKDADRNMQFYTQVLGLRLVKNTVNQENLKDPHLFYGDYQGNPGTVLTFFEIPKVGNRHDEDSYFHTVYLNIPKGSLPFWKGHLSLNQISFNEGSESELLFADPDGMDIGLIEVDDIIAAENATRHTAIPRDRQIIGIHGIHYTVRALEQTLAFFTQVLGMRSEDNVVYPQNSREDVNWLAQSTSTESSRLGKGAIDHIAYSVPDASDFEALLANAKEKSILIEKVIDRGYFSSIYLREPSGLRIEVATEKPGFTLDETLEHLGESFALPDFLEPKREEIEENIRKRV</sequence>
<dbReference type="EMBL" id="FJNE01000001">
    <property type="protein sequence ID" value="CZQ81307.1"/>
    <property type="molecule type" value="Genomic_DNA"/>
</dbReference>
<reference evidence="2 3" key="1">
    <citation type="submission" date="2016-02" db="EMBL/GenBank/DDBJ databases">
        <authorList>
            <person name="Wen L."/>
            <person name="He K."/>
            <person name="Yang H."/>
        </authorList>
    </citation>
    <scope>NUCLEOTIDE SEQUENCE [LARGE SCALE GENOMIC DNA]</scope>
    <source>
        <strain evidence="2">Trichococcus palustris</strain>
    </source>
</reference>
<dbReference type="PROSITE" id="PS51819">
    <property type="entry name" value="VOC"/>
    <property type="match status" value="1"/>
</dbReference>
<keyword evidence="2" id="KW-0223">Dioxygenase</keyword>
<dbReference type="Gene3D" id="3.10.180.10">
    <property type="entry name" value="2,3-Dihydroxybiphenyl 1,2-Dioxygenase, domain 1"/>
    <property type="match status" value="2"/>
</dbReference>
<evidence type="ECO:0000313" key="2">
    <source>
        <dbReference type="EMBL" id="CZQ81307.1"/>
    </source>
</evidence>
<gene>
    <name evidence="2" type="ORF">Tpal_181</name>
</gene>
<evidence type="ECO:0000313" key="3">
    <source>
        <dbReference type="Proteomes" id="UP000242754"/>
    </source>
</evidence>
<dbReference type="RefSeq" id="WP_087030065.1">
    <property type="nucleotide sequence ID" value="NZ_FJNE01000001.1"/>
</dbReference>
<proteinExistence type="predicted"/>
<dbReference type="InterPro" id="IPR037523">
    <property type="entry name" value="VOC_core"/>
</dbReference>
<dbReference type="STRING" id="140314.SAMN04488076_102110"/>
<organism evidence="2 3">
    <name type="scientific">Trichococcus palustris</name>
    <dbReference type="NCBI Taxonomy" id="140314"/>
    <lineage>
        <taxon>Bacteria</taxon>
        <taxon>Bacillati</taxon>
        <taxon>Bacillota</taxon>
        <taxon>Bacilli</taxon>
        <taxon>Lactobacillales</taxon>
        <taxon>Carnobacteriaceae</taxon>
        <taxon>Trichococcus</taxon>
    </lineage>
</organism>
<dbReference type="Proteomes" id="UP000242754">
    <property type="component" value="Unassembled WGS sequence"/>
</dbReference>